<protein>
    <submittedName>
        <fullName evidence="1">Uncharacterized protein</fullName>
    </submittedName>
</protein>
<organism evidence="1">
    <name type="scientific">Anguilla anguilla</name>
    <name type="common">European freshwater eel</name>
    <name type="synonym">Muraena anguilla</name>
    <dbReference type="NCBI Taxonomy" id="7936"/>
    <lineage>
        <taxon>Eukaryota</taxon>
        <taxon>Metazoa</taxon>
        <taxon>Chordata</taxon>
        <taxon>Craniata</taxon>
        <taxon>Vertebrata</taxon>
        <taxon>Euteleostomi</taxon>
        <taxon>Actinopterygii</taxon>
        <taxon>Neopterygii</taxon>
        <taxon>Teleostei</taxon>
        <taxon>Anguilliformes</taxon>
        <taxon>Anguillidae</taxon>
        <taxon>Anguilla</taxon>
    </lineage>
</organism>
<evidence type="ECO:0000313" key="1">
    <source>
        <dbReference type="EMBL" id="JAH33478.1"/>
    </source>
</evidence>
<dbReference type="EMBL" id="GBXM01075099">
    <property type="protein sequence ID" value="JAH33478.1"/>
    <property type="molecule type" value="Transcribed_RNA"/>
</dbReference>
<sequence>MSPILDQQLPTQTIFHLMWSSACHVVMATGVTRGQLDHSLAHRLLVTALPAFVFSILQ</sequence>
<reference evidence="1" key="2">
    <citation type="journal article" date="2015" name="Fish Shellfish Immunol.">
        <title>Early steps in the European eel (Anguilla anguilla)-Vibrio vulnificus interaction in the gills: Role of the RtxA13 toxin.</title>
        <authorList>
            <person name="Callol A."/>
            <person name="Pajuelo D."/>
            <person name="Ebbesson L."/>
            <person name="Teles M."/>
            <person name="MacKenzie S."/>
            <person name="Amaro C."/>
        </authorList>
    </citation>
    <scope>NUCLEOTIDE SEQUENCE</scope>
</reference>
<dbReference type="AlphaFoldDB" id="A0A0E9RYY7"/>
<accession>A0A0E9RYY7</accession>
<name>A0A0E9RYY7_ANGAN</name>
<reference evidence="1" key="1">
    <citation type="submission" date="2014-11" db="EMBL/GenBank/DDBJ databases">
        <authorList>
            <person name="Amaro Gonzalez C."/>
        </authorList>
    </citation>
    <scope>NUCLEOTIDE SEQUENCE</scope>
</reference>
<proteinExistence type="predicted"/>